<dbReference type="SMART" id="SM00987">
    <property type="entry name" value="UreE_C"/>
    <property type="match status" value="1"/>
</dbReference>
<evidence type="ECO:0000256" key="3">
    <source>
        <dbReference type="ARBA" id="ARBA00008184"/>
    </source>
</evidence>
<evidence type="ECO:0000256" key="6">
    <source>
        <dbReference type="ARBA" id="ARBA00022763"/>
    </source>
</evidence>
<dbReference type="GO" id="GO:0004844">
    <property type="term" value="F:uracil DNA N-glycosylase activity"/>
    <property type="evidence" value="ECO:0007669"/>
    <property type="project" value="UniProtKB-UniRule"/>
</dbReference>
<evidence type="ECO:0000256" key="2">
    <source>
        <dbReference type="ARBA" id="ARBA00002631"/>
    </source>
</evidence>
<organism evidence="11 12">
    <name type="scientific">SAR86 cluster bacterium</name>
    <dbReference type="NCBI Taxonomy" id="2030880"/>
    <lineage>
        <taxon>Bacteria</taxon>
        <taxon>Pseudomonadati</taxon>
        <taxon>Pseudomonadota</taxon>
        <taxon>Gammaproteobacteria</taxon>
        <taxon>SAR86 cluster</taxon>
    </lineage>
</organism>
<reference evidence="11 12" key="1">
    <citation type="submission" date="2019-02" db="EMBL/GenBank/DDBJ databases">
        <title>Prokaryotic population dynamics and viral predation in marine succession experiment using metagenomics: the confinement effect.</title>
        <authorList>
            <person name="Haro-Moreno J.M."/>
            <person name="Rodriguez-Valera F."/>
            <person name="Lopez-Perez M."/>
        </authorList>
    </citation>
    <scope>NUCLEOTIDE SEQUENCE [LARGE SCALE GENOMIC DNA]</scope>
    <source>
        <strain evidence="11">MED-G163</strain>
    </source>
</reference>
<sequence>QDPYHQDAEANGLAFAVNKGNKIPPSLKNIYKEIKNDIGFVINDSGNLHEWAKQGVLLLNTSLTVEDSKPGSHSKIGWDNLINLVICKLNKKGNVVFLLWGEKAISKRKLIDENRNYVLTAPHPSPLSSYRGFFGCSHFSKANKILLKNNNQGISW</sequence>
<dbReference type="InterPro" id="IPR002043">
    <property type="entry name" value="UDG_fam1"/>
</dbReference>
<dbReference type="PANTHER" id="PTHR11264">
    <property type="entry name" value="URACIL-DNA GLYCOSYLASE"/>
    <property type="match status" value="1"/>
</dbReference>
<dbReference type="NCBIfam" id="NF003589">
    <property type="entry name" value="PRK05254.1-2"/>
    <property type="match status" value="1"/>
</dbReference>
<keyword evidence="7 11" id="KW-0378">Hydrolase</keyword>
<evidence type="ECO:0000256" key="4">
    <source>
        <dbReference type="ARBA" id="ARBA00012030"/>
    </source>
</evidence>
<dbReference type="Gene3D" id="3.40.470.10">
    <property type="entry name" value="Uracil-DNA glycosylase-like domain"/>
    <property type="match status" value="1"/>
</dbReference>
<dbReference type="SUPFAM" id="SSF52141">
    <property type="entry name" value="Uracil-DNA glycosylase-like"/>
    <property type="match status" value="1"/>
</dbReference>
<dbReference type="EMBL" id="SHBI01000031">
    <property type="protein sequence ID" value="RZO19712.1"/>
    <property type="molecule type" value="Genomic_DNA"/>
</dbReference>
<dbReference type="NCBIfam" id="NF003592">
    <property type="entry name" value="PRK05254.1-5"/>
    <property type="match status" value="1"/>
</dbReference>
<evidence type="ECO:0000313" key="12">
    <source>
        <dbReference type="Proteomes" id="UP000315782"/>
    </source>
</evidence>
<evidence type="ECO:0000256" key="5">
    <source>
        <dbReference type="ARBA" id="ARBA00018429"/>
    </source>
</evidence>
<protein>
    <recommendedName>
        <fullName evidence="5 9">Uracil-DNA glycosylase</fullName>
        <ecNumber evidence="4 9">3.2.2.27</ecNumber>
    </recommendedName>
</protein>
<keyword evidence="6" id="KW-0227">DNA damage</keyword>
<dbReference type="AlphaFoldDB" id="A0A520MER0"/>
<accession>A0A520MER0</accession>
<dbReference type="PANTHER" id="PTHR11264:SF0">
    <property type="entry name" value="URACIL-DNA GLYCOSYLASE"/>
    <property type="match status" value="1"/>
</dbReference>
<dbReference type="InterPro" id="IPR036895">
    <property type="entry name" value="Uracil-DNA_glycosylase-like_sf"/>
</dbReference>
<comment type="similarity">
    <text evidence="3">Belongs to the uracil-DNA glycosylase (UDG) superfamily. UNG family.</text>
</comment>
<feature type="non-terminal residue" evidence="11">
    <location>
        <position position="1"/>
    </location>
</feature>
<dbReference type="GO" id="GO:0005737">
    <property type="term" value="C:cytoplasm"/>
    <property type="evidence" value="ECO:0007669"/>
    <property type="project" value="UniProtKB-UniRule"/>
</dbReference>
<name>A0A520MER0_9GAMM</name>
<evidence type="ECO:0000259" key="10">
    <source>
        <dbReference type="SMART" id="SM00986"/>
    </source>
</evidence>
<evidence type="ECO:0000313" key="11">
    <source>
        <dbReference type="EMBL" id="RZO19712.1"/>
    </source>
</evidence>
<dbReference type="SMART" id="SM00986">
    <property type="entry name" value="UDG"/>
    <property type="match status" value="1"/>
</dbReference>
<evidence type="ECO:0000256" key="1">
    <source>
        <dbReference type="ARBA" id="ARBA00001400"/>
    </source>
</evidence>
<dbReference type="Pfam" id="PF03167">
    <property type="entry name" value="UDG"/>
    <property type="match status" value="1"/>
</dbReference>
<evidence type="ECO:0000256" key="8">
    <source>
        <dbReference type="ARBA" id="ARBA00023204"/>
    </source>
</evidence>
<comment type="caution">
    <text evidence="11">The sequence shown here is derived from an EMBL/GenBank/DDBJ whole genome shotgun (WGS) entry which is preliminary data.</text>
</comment>
<feature type="domain" description="Uracil-DNA glycosylase-like" evidence="10">
    <location>
        <begin position="1"/>
        <end position="146"/>
    </location>
</feature>
<evidence type="ECO:0000256" key="9">
    <source>
        <dbReference type="NCBIfam" id="TIGR00628"/>
    </source>
</evidence>
<comment type="catalytic activity">
    <reaction evidence="1">
        <text>Hydrolyzes single-stranded DNA or mismatched double-stranded DNA and polynucleotides, releasing free uracil.</text>
        <dbReference type="EC" id="3.2.2.27"/>
    </reaction>
</comment>
<dbReference type="EC" id="3.2.2.27" evidence="4 9"/>
<keyword evidence="8" id="KW-0234">DNA repair</keyword>
<proteinExistence type="inferred from homology"/>
<dbReference type="InterPro" id="IPR005122">
    <property type="entry name" value="Uracil-DNA_glycosylase-like"/>
</dbReference>
<dbReference type="NCBIfam" id="TIGR00628">
    <property type="entry name" value="ung"/>
    <property type="match status" value="1"/>
</dbReference>
<keyword evidence="11" id="KW-0326">Glycosidase</keyword>
<dbReference type="NCBIfam" id="NF003588">
    <property type="entry name" value="PRK05254.1-1"/>
    <property type="match status" value="1"/>
</dbReference>
<dbReference type="GO" id="GO:0097510">
    <property type="term" value="P:base-excision repair, AP site formation via deaminated base removal"/>
    <property type="evidence" value="ECO:0007669"/>
    <property type="project" value="TreeGrafter"/>
</dbReference>
<comment type="function">
    <text evidence="2">Excises uracil residues from the DNA which can arise as a result of misincorporation of dUMP residues by DNA polymerase or due to deamination of cytosine.</text>
</comment>
<evidence type="ECO:0000256" key="7">
    <source>
        <dbReference type="ARBA" id="ARBA00022801"/>
    </source>
</evidence>
<dbReference type="CDD" id="cd10027">
    <property type="entry name" value="UDG-F1-like"/>
    <property type="match status" value="1"/>
</dbReference>
<gene>
    <name evidence="11" type="ORF">EVA96_03540</name>
</gene>
<dbReference type="Proteomes" id="UP000315782">
    <property type="component" value="Unassembled WGS sequence"/>
</dbReference>